<dbReference type="AlphaFoldDB" id="A0A6A4PV11"/>
<dbReference type="GO" id="GO:0004497">
    <property type="term" value="F:monooxygenase activity"/>
    <property type="evidence" value="ECO:0007669"/>
    <property type="project" value="TreeGrafter"/>
</dbReference>
<organism evidence="2 3">
    <name type="scientific">Lupinus albus</name>
    <name type="common">White lupine</name>
    <name type="synonym">Lupinus termis</name>
    <dbReference type="NCBI Taxonomy" id="3870"/>
    <lineage>
        <taxon>Eukaryota</taxon>
        <taxon>Viridiplantae</taxon>
        <taxon>Streptophyta</taxon>
        <taxon>Embryophyta</taxon>
        <taxon>Tracheophyta</taxon>
        <taxon>Spermatophyta</taxon>
        <taxon>Magnoliopsida</taxon>
        <taxon>eudicotyledons</taxon>
        <taxon>Gunneridae</taxon>
        <taxon>Pentapetalae</taxon>
        <taxon>rosids</taxon>
        <taxon>fabids</taxon>
        <taxon>Fabales</taxon>
        <taxon>Fabaceae</taxon>
        <taxon>Papilionoideae</taxon>
        <taxon>50 kb inversion clade</taxon>
        <taxon>genistoids sensu lato</taxon>
        <taxon>core genistoids</taxon>
        <taxon>Genisteae</taxon>
        <taxon>Lupinus</taxon>
    </lineage>
</organism>
<evidence type="ECO:0000313" key="2">
    <source>
        <dbReference type="EMBL" id="KAE9605320.1"/>
    </source>
</evidence>
<reference evidence="3" key="1">
    <citation type="journal article" date="2020" name="Nat. Commun.">
        <title>Genome sequence of the cluster root forming white lupin.</title>
        <authorList>
            <person name="Hufnagel B."/>
            <person name="Marques A."/>
            <person name="Soriano A."/>
            <person name="Marques L."/>
            <person name="Divol F."/>
            <person name="Doumas P."/>
            <person name="Sallet E."/>
            <person name="Mancinotti D."/>
            <person name="Carrere S."/>
            <person name="Marande W."/>
            <person name="Arribat S."/>
            <person name="Keller J."/>
            <person name="Huneau C."/>
            <person name="Blein T."/>
            <person name="Aime D."/>
            <person name="Laguerre M."/>
            <person name="Taylor J."/>
            <person name="Schubert V."/>
            <person name="Nelson M."/>
            <person name="Geu-Flores F."/>
            <person name="Crespi M."/>
            <person name="Gallardo-Guerrero K."/>
            <person name="Delaux P.-M."/>
            <person name="Salse J."/>
            <person name="Berges H."/>
            <person name="Guyot R."/>
            <person name="Gouzy J."/>
            <person name="Peret B."/>
        </authorList>
    </citation>
    <scope>NUCLEOTIDE SEQUENCE [LARGE SCALE GENOMIC DNA]</scope>
    <source>
        <strain evidence="3">cv. Amiga</strain>
    </source>
</reference>
<accession>A0A6A4PV11</accession>
<evidence type="ECO:0000313" key="3">
    <source>
        <dbReference type="Proteomes" id="UP000447434"/>
    </source>
</evidence>
<dbReference type="EMBL" id="WOCE01000010">
    <property type="protein sequence ID" value="KAE9605320.1"/>
    <property type="molecule type" value="Genomic_DNA"/>
</dbReference>
<comment type="similarity">
    <text evidence="1">Belongs to the caleosin family.</text>
</comment>
<proteinExistence type="inferred from homology"/>
<dbReference type="PANTHER" id="PTHR31495">
    <property type="entry name" value="PEROXYGENASE 3-RELATED"/>
    <property type="match status" value="1"/>
</dbReference>
<dbReference type="GO" id="GO:0005509">
    <property type="term" value="F:calcium ion binding"/>
    <property type="evidence" value="ECO:0007669"/>
    <property type="project" value="TreeGrafter"/>
</dbReference>
<comment type="caution">
    <text evidence="2">The sequence shown here is derived from an EMBL/GenBank/DDBJ whole genome shotgun (WGS) entry which is preliminary data.</text>
</comment>
<evidence type="ECO:0000256" key="1">
    <source>
        <dbReference type="ARBA" id="ARBA00006765"/>
    </source>
</evidence>
<dbReference type="PANTHER" id="PTHR31495:SF1">
    <property type="entry name" value="INACTIVE PEROXYGENASE-LIKE PROTEIN-RELATED"/>
    <property type="match status" value="1"/>
</dbReference>
<dbReference type="Proteomes" id="UP000447434">
    <property type="component" value="Chromosome 10"/>
</dbReference>
<sequence>MVKIASYLEWKFLFILAKNKNGLLTKETIQGVYDGSLFEHLQKKHFERKINEITSI</sequence>
<protein>
    <submittedName>
        <fullName evidence="2">Putative plant seed peroxygenase</fullName>
    </submittedName>
</protein>
<name>A0A6A4PV11_LUPAL</name>
<gene>
    <name evidence="2" type="ORF">Lalb_Chr10g0096051</name>
</gene>
<dbReference type="Pfam" id="PF05042">
    <property type="entry name" value="Caleosin"/>
    <property type="match status" value="1"/>
</dbReference>
<dbReference type="OrthoDB" id="640742at2759"/>
<dbReference type="InterPro" id="IPR007736">
    <property type="entry name" value="Caleosin-related"/>
</dbReference>
<keyword evidence="3" id="KW-1185">Reference proteome</keyword>